<gene>
    <name evidence="1" type="ordered locus">GDI3300</name>
</gene>
<dbReference type="EMBL" id="AM889285">
    <property type="protein sequence ID" value="CAP57243.1"/>
    <property type="molecule type" value="Genomic_DNA"/>
</dbReference>
<accession>A9H1E4</accession>
<evidence type="ECO:0000313" key="2">
    <source>
        <dbReference type="Proteomes" id="UP000001176"/>
    </source>
</evidence>
<organism evidence="1 2">
    <name type="scientific">Gluconacetobacter diazotrophicus (strain ATCC 49037 / DSM 5601 / CCUG 37298 / CIP 103539 / LMG 7603 / PAl5)</name>
    <dbReference type="NCBI Taxonomy" id="272568"/>
    <lineage>
        <taxon>Bacteria</taxon>
        <taxon>Pseudomonadati</taxon>
        <taxon>Pseudomonadota</taxon>
        <taxon>Alphaproteobacteria</taxon>
        <taxon>Acetobacterales</taxon>
        <taxon>Acetobacteraceae</taxon>
        <taxon>Gluconacetobacter</taxon>
    </lineage>
</organism>
<reference evidence="1 2" key="1">
    <citation type="journal article" date="2009" name="BMC Genomics">
        <title>Complete genome sequence of the sugarcane nitrogen-fixing endophyte Gluconacetobacter diazotrophicus Pal5.</title>
        <authorList>
            <person name="Bertalan M."/>
            <person name="Albano R."/>
            <person name="Padua V."/>
            <person name="Rouws L."/>
            <person name="Rojas C."/>
            <person name="Hemerly A."/>
            <person name="Teixeira K."/>
            <person name="Schwab S."/>
            <person name="Araujo J."/>
            <person name="Oliveira A."/>
            <person name="Franca L."/>
            <person name="Magalhaes V."/>
            <person name="Alqueres S."/>
            <person name="Cardoso A."/>
            <person name="Almeida W."/>
            <person name="Loureiro M.M."/>
            <person name="Nogueira E."/>
            <person name="Cidade D."/>
            <person name="Oliveira D."/>
            <person name="Simao T."/>
            <person name="Macedo J."/>
            <person name="Valadao A."/>
            <person name="Dreschsel M."/>
            <person name="Freitas F."/>
            <person name="Vidal M."/>
            <person name="Guedes H."/>
            <person name="Rodrigues E."/>
            <person name="Meneses C."/>
            <person name="Brioso P."/>
            <person name="Pozzer L."/>
            <person name="Figueiredo D."/>
            <person name="Montano H."/>
            <person name="Junior J."/>
            <person name="Filho G."/>
            <person name="Flores V."/>
            <person name="Ferreira B."/>
            <person name="Branco A."/>
            <person name="Gonzalez P."/>
            <person name="Guillobel H."/>
            <person name="Lemos M."/>
            <person name="Seibel L."/>
            <person name="Macedo J."/>
            <person name="Alves-Ferreira M."/>
            <person name="Sachetto-Martins G."/>
            <person name="Coelho A."/>
            <person name="Santos E."/>
            <person name="Amaral G."/>
            <person name="Neves A."/>
            <person name="Pacheco A.B."/>
            <person name="Carvalho D."/>
            <person name="Lery L."/>
            <person name="Bisch P."/>
            <person name="Rossle S.C."/>
            <person name="Urmenyi T."/>
            <person name="Kruger W.V."/>
            <person name="Martins O."/>
            <person name="Baldani J.I."/>
            <person name="Ferreira P.C."/>
        </authorList>
    </citation>
    <scope>NUCLEOTIDE SEQUENCE [LARGE SCALE GENOMIC DNA]</scope>
    <source>
        <strain evidence="2">ATCC 49037 / DSM 5601 / CCUG 37298 / CIP 103539 / LMG 7603 / PAl5</strain>
    </source>
</reference>
<name>A9H1E4_GLUDA</name>
<keyword evidence="2" id="KW-1185">Reference proteome</keyword>
<dbReference type="KEGG" id="gdi:GDI3300"/>
<sequence>MLYQGAMPGSVPFLHRLRRSPSAGRRVRRAGLVLGCVAALDGLCWLAAQRVMDRALDGWTTRLARQGWSVQAGPRARGGSPLTARITLRSPRLHGPIGRRSAAWGADGLAISVSWLHPGTLRVGLIGTQALRLSGPDRAGLLALRGRGQDADITLPLALRPDAPGGQAAWSARRLDVRVLDPAGHETGFRLDGVQGHGLWNDQAGPDASRLALAVTADRVDLPLNWPLIGSMPPTLPDPRRLHDAGVEVAFPGPTPGDPSAHMLLQDAHATWSTLSLHLVGHATLPPTGGPDGTFTLSLTGIGTTIHALEQSGTVPRDLARAVTALDRWAAETGADGPAGPSPATPVLSDRRLDLPLRLRAGGVFLGTLPIGSIADDLP</sequence>
<dbReference type="AlphaFoldDB" id="A9H1E4"/>
<evidence type="ECO:0008006" key="3">
    <source>
        <dbReference type="Google" id="ProtNLM"/>
    </source>
</evidence>
<proteinExistence type="predicted"/>
<evidence type="ECO:0000313" key="1">
    <source>
        <dbReference type="EMBL" id="CAP57243.1"/>
    </source>
</evidence>
<dbReference type="Proteomes" id="UP000001176">
    <property type="component" value="Chromosome"/>
</dbReference>
<dbReference type="InterPro" id="IPR018666">
    <property type="entry name" value="DUF2125"/>
</dbReference>
<protein>
    <recommendedName>
        <fullName evidence="3">DUF2125 domain-containing protein</fullName>
    </recommendedName>
</protein>
<dbReference type="Pfam" id="PF09898">
    <property type="entry name" value="DUF2125"/>
    <property type="match status" value="1"/>
</dbReference>